<dbReference type="SUPFAM" id="SSF51261">
    <property type="entry name" value="Duplicated hybrid motif"/>
    <property type="match status" value="1"/>
</dbReference>
<dbReference type="PANTHER" id="PTHR21666">
    <property type="entry name" value="PEPTIDASE-RELATED"/>
    <property type="match status" value="1"/>
</dbReference>
<dbReference type="KEGG" id="ntr:B0W44_01240"/>
<evidence type="ECO:0000256" key="1">
    <source>
        <dbReference type="SAM" id="Phobius"/>
    </source>
</evidence>
<feature type="transmembrane region" description="Helical" evidence="1">
    <location>
        <begin position="98"/>
        <end position="118"/>
    </location>
</feature>
<gene>
    <name evidence="3" type="ORF">B0W44_01240</name>
</gene>
<proteinExistence type="predicted"/>
<dbReference type="EMBL" id="CP019699">
    <property type="protein sequence ID" value="AQS54611.1"/>
    <property type="molecule type" value="Genomic_DNA"/>
</dbReference>
<dbReference type="Gene3D" id="2.70.70.10">
    <property type="entry name" value="Glucose Permease (Domain IIA)"/>
    <property type="match status" value="1"/>
</dbReference>
<feature type="transmembrane region" description="Helical" evidence="1">
    <location>
        <begin position="36"/>
        <end position="54"/>
    </location>
</feature>
<evidence type="ECO:0000313" key="3">
    <source>
        <dbReference type="EMBL" id="AQS54611.1"/>
    </source>
</evidence>
<evidence type="ECO:0000313" key="4">
    <source>
        <dbReference type="Proteomes" id="UP000188603"/>
    </source>
</evidence>
<organism evidence="3 4">
    <name type="scientific">Novibacillus thermophilus</name>
    <dbReference type="NCBI Taxonomy" id="1471761"/>
    <lineage>
        <taxon>Bacteria</taxon>
        <taxon>Bacillati</taxon>
        <taxon>Bacillota</taxon>
        <taxon>Bacilli</taxon>
        <taxon>Bacillales</taxon>
        <taxon>Thermoactinomycetaceae</taxon>
        <taxon>Novibacillus</taxon>
    </lineage>
</organism>
<accession>A0A1U9K3J1</accession>
<dbReference type="AlphaFoldDB" id="A0A1U9K3J1"/>
<reference evidence="3 4" key="1">
    <citation type="journal article" date="2015" name="Int. J. Syst. Evol. Microbiol.">
        <title>Novibacillus thermophilus gen. nov., sp. nov., a Gram-staining-negative and moderately thermophilic member of the family Thermoactinomycetaceae.</title>
        <authorList>
            <person name="Yang G."/>
            <person name="Chen J."/>
            <person name="Zhou S."/>
        </authorList>
    </citation>
    <scope>NUCLEOTIDE SEQUENCE [LARGE SCALE GENOMIC DNA]</scope>
    <source>
        <strain evidence="3 4">SG-1</strain>
    </source>
</reference>
<keyword evidence="1" id="KW-0472">Membrane</keyword>
<name>A0A1U9K3J1_9BACL</name>
<evidence type="ECO:0000259" key="2">
    <source>
        <dbReference type="Pfam" id="PF01551"/>
    </source>
</evidence>
<dbReference type="CDD" id="cd12797">
    <property type="entry name" value="M23_peptidase"/>
    <property type="match status" value="1"/>
</dbReference>
<feature type="transmembrane region" description="Helical" evidence="1">
    <location>
        <begin position="6"/>
        <end position="24"/>
    </location>
</feature>
<dbReference type="InterPro" id="IPR050570">
    <property type="entry name" value="Cell_wall_metabolism_enzyme"/>
</dbReference>
<keyword evidence="1" id="KW-0812">Transmembrane</keyword>
<protein>
    <submittedName>
        <fullName evidence="3">Peptidase M23</fullName>
    </submittedName>
</protein>
<dbReference type="Pfam" id="PF01551">
    <property type="entry name" value="Peptidase_M23"/>
    <property type="match status" value="1"/>
</dbReference>
<dbReference type="InterPro" id="IPR011055">
    <property type="entry name" value="Dup_hybrid_motif"/>
</dbReference>
<feature type="transmembrane region" description="Helical" evidence="1">
    <location>
        <begin position="60"/>
        <end position="77"/>
    </location>
</feature>
<dbReference type="RefSeq" id="WP_077718431.1">
    <property type="nucleotide sequence ID" value="NZ_CP019699.1"/>
</dbReference>
<feature type="domain" description="M23ase beta-sheet core" evidence="2">
    <location>
        <begin position="218"/>
        <end position="282"/>
    </location>
</feature>
<dbReference type="STRING" id="1471761.B0W44_01240"/>
<dbReference type="GO" id="GO:0004222">
    <property type="term" value="F:metalloendopeptidase activity"/>
    <property type="evidence" value="ECO:0007669"/>
    <property type="project" value="TreeGrafter"/>
</dbReference>
<keyword evidence="4" id="KW-1185">Reference proteome</keyword>
<keyword evidence="1" id="KW-1133">Transmembrane helix</keyword>
<dbReference type="Proteomes" id="UP000188603">
    <property type="component" value="Chromosome"/>
</dbReference>
<dbReference type="PANTHER" id="PTHR21666:SF285">
    <property type="entry name" value="M23 FAMILY METALLOPEPTIDASE"/>
    <property type="match status" value="1"/>
</dbReference>
<sequence length="300" mass="33986">MTFVILQVLVINLILPAVFIYSLWRGSFESKLEWLIQLLATTLLTVWVFLAGRWDWTGYYMRYAWLVFLAAAIYLSWRKTRSRPFRIAFDHKQKWSMGVCVVVLLVFGLYNVFVISSLTTQDDAIALSFPLKSGTYYVGQGGNHVQMNYHQAYSPQEYALDIVKINTLGLRAHGLYPKDLHQYEIYGDRLFSPCDGEVLETRGDLPDLTPPDTDPDQPEGNYVALTCDDEEAVIYICHMQQGSVAVAEGDVVREGQLLGTVGNSGNTSEPHLHIHAEKDGEGVPIRFGGRFLVRNNLMRK</sequence>
<dbReference type="OrthoDB" id="9809488at2"/>
<dbReference type="InterPro" id="IPR016047">
    <property type="entry name" value="M23ase_b-sheet_dom"/>
</dbReference>